<feature type="compositionally biased region" description="Pro residues" evidence="1">
    <location>
        <begin position="55"/>
        <end position="70"/>
    </location>
</feature>
<evidence type="ECO:0000256" key="1">
    <source>
        <dbReference type="SAM" id="MobiDB-lite"/>
    </source>
</evidence>
<protein>
    <submittedName>
        <fullName evidence="2">Uncharacterized protein</fullName>
    </submittedName>
</protein>
<accession>A0AAE1Q889</accession>
<organism evidence="2 3">
    <name type="scientific">Petrolisthes manimaculis</name>
    <dbReference type="NCBI Taxonomy" id="1843537"/>
    <lineage>
        <taxon>Eukaryota</taxon>
        <taxon>Metazoa</taxon>
        <taxon>Ecdysozoa</taxon>
        <taxon>Arthropoda</taxon>
        <taxon>Crustacea</taxon>
        <taxon>Multicrustacea</taxon>
        <taxon>Malacostraca</taxon>
        <taxon>Eumalacostraca</taxon>
        <taxon>Eucarida</taxon>
        <taxon>Decapoda</taxon>
        <taxon>Pleocyemata</taxon>
        <taxon>Anomura</taxon>
        <taxon>Galatheoidea</taxon>
        <taxon>Porcellanidae</taxon>
        <taxon>Petrolisthes</taxon>
    </lineage>
</organism>
<dbReference type="Proteomes" id="UP001292094">
    <property type="component" value="Unassembled WGS sequence"/>
</dbReference>
<feature type="region of interest" description="Disordered" evidence="1">
    <location>
        <begin position="1"/>
        <end position="25"/>
    </location>
</feature>
<feature type="compositionally biased region" description="Basic and acidic residues" evidence="1">
    <location>
        <begin position="15"/>
        <end position="25"/>
    </location>
</feature>
<reference evidence="2" key="1">
    <citation type="submission" date="2023-11" db="EMBL/GenBank/DDBJ databases">
        <title>Genome assemblies of two species of porcelain crab, Petrolisthes cinctipes and Petrolisthes manimaculis (Anomura: Porcellanidae).</title>
        <authorList>
            <person name="Angst P."/>
        </authorList>
    </citation>
    <scope>NUCLEOTIDE SEQUENCE</scope>
    <source>
        <strain evidence="2">PB745_02</strain>
        <tissue evidence="2">Gill</tissue>
    </source>
</reference>
<evidence type="ECO:0000313" key="2">
    <source>
        <dbReference type="EMBL" id="KAK4321614.1"/>
    </source>
</evidence>
<feature type="region of interest" description="Disordered" evidence="1">
    <location>
        <begin position="49"/>
        <end position="92"/>
    </location>
</feature>
<evidence type="ECO:0000313" key="3">
    <source>
        <dbReference type="Proteomes" id="UP001292094"/>
    </source>
</evidence>
<sequence length="92" mass="10645">MEEDDEDEGRLEGSYQDKTKQLRENDGIEEMAAFNQRYQEVTPMSRFKDVSTHFVPPPPTPDDTPVPLPHTWPLTTRPEKTSLTLPQLPYTE</sequence>
<dbReference type="AlphaFoldDB" id="A0AAE1Q889"/>
<comment type="caution">
    <text evidence="2">The sequence shown here is derived from an EMBL/GenBank/DDBJ whole genome shotgun (WGS) entry which is preliminary data.</text>
</comment>
<gene>
    <name evidence="2" type="ORF">Pmani_007597</name>
</gene>
<keyword evidence="3" id="KW-1185">Reference proteome</keyword>
<proteinExistence type="predicted"/>
<dbReference type="EMBL" id="JAWZYT010000571">
    <property type="protein sequence ID" value="KAK4321614.1"/>
    <property type="molecule type" value="Genomic_DNA"/>
</dbReference>
<name>A0AAE1Q889_9EUCA</name>